<keyword evidence="5" id="KW-1185">Reference proteome</keyword>
<reference evidence="4 5" key="1">
    <citation type="journal article" date="2011" name="J. Bacteriol.">
        <title>Genome sequence of Chthoniobacter flavus Ellin428, an aerobic heterotrophic soil bacterium.</title>
        <authorList>
            <person name="Kant R."/>
            <person name="van Passel M.W."/>
            <person name="Palva A."/>
            <person name="Lucas S."/>
            <person name="Lapidus A."/>
            <person name="Glavina Del Rio T."/>
            <person name="Dalin E."/>
            <person name="Tice H."/>
            <person name="Bruce D."/>
            <person name="Goodwin L."/>
            <person name="Pitluck S."/>
            <person name="Larimer F.W."/>
            <person name="Land M.L."/>
            <person name="Hauser L."/>
            <person name="Sangwan P."/>
            <person name="de Vos W.M."/>
            <person name="Janssen P.H."/>
            <person name="Smidt H."/>
        </authorList>
    </citation>
    <scope>NUCLEOTIDE SEQUENCE [LARGE SCALE GENOMIC DNA]</scope>
    <source>
        <strain evidence="4 5">Ellin428</strain>
    </source>
</reference>
<dbReference type="Gene3D" id="3.40.390.80">
    <property type="entry name" value="Peptidase M60, enhancin-like domain 2"/>
    <property type="match status" value="1"/>
</dbReference>
<proteinExistence type="inferred from homology"/>
<dbReference type="AlphaFoldDB" id="B4DBQ1"/>
<dbReference type="FunFam" id="3.40.390.80:FF:000001">
    <property type="entry name" value="TRPM8 channel-associated factor 1"/>
    <property type="match status" value="1"/>
</dbReference>
<dbReference type="Pfam" id="PF17291">
    <property type="entry name" value="M60-like_N"/>
    <property type="match status" value="1"/>
</dbReference>
<dbReference type="STRING" id="497964.CfE428DRAFT_6342"/>
<evidence type="ECO:0000259" key="3">
    <source>
        <dbReference type="PROSITE" id="PS51723"/>
    </source>
</evidence>
<dbReference type="InParanoid" id="B4DBQ1"/>
<dbReference type="GO" id="GO:0090314">
    <property type="term" value="P:positive regulation of protein targeting to membrane"/>
    <property type="evidence" value="ECO:0007669"/>
    <property type="project" value="TreeGrafter"/>
</dbReference>
<dbReference type="InterPro" id="IPR042279">
    <property type="entry name" value="Pep_M60_3"/>
</dbReference>
<evidence type="ECO:0000313" key="4">
    <source>
        <dbReference type="EMBL" id="EDY16153.1"/>
    </source>
</evidence>
<feature type="domain" description="Peptidase M60" evidence="3">
    <location>
        <begin position="384"/>
        <end position="684"/>
    </location>
</feature>
<dbReference type="GO" id="GO:0044325">
    <property type="term" value="F:transmembrane transporter binding"/>
    <property type="evidence" value="ECO:0007669"/>
    <property type="project" value="TreeGrafter"/>
</dbReference>
<keyword evidence="2" id="KW-0732">Signal</keyword>
<dbReference type="SUPFAM" id="SSF52317">
    <property type="entry name" value="Class I glutamine amidotransferase-like"/>
    <property type="match status" value="1"/>
</dbReference>
<dbReference type="GO" id="GO:0005886">
    <property type="term" value="C:plasma membrane"/>
    <property type="evidence" value="ECO:0007669"/>
    <property type="project" value="TreeGrafter"/>
</dbReference>
<dbReference type="InterPro" id="IPR051244">
    <property type="entry name" value="TCAF"/>
</dbReference>
<dbReference type="Gene3D" id="1.10.390.30">
    <property type="entry name" value="Peptidase M60, enhancin-like domain 3"/>
    <property type="match status" value="1"/>
</dbReference>
<dbReference type="SMART" id="SM01276">
    <property type="entry name" value="M60-like"/>
    <property type="match status" value="1"/>
</dbReference>
<comment type="caution">
    <text evidence="4">The sequence shown here is derived from an EMBL/GenBank/DDBJ whole genome shotgun (WGS) entry which is preliminary data.</text>
</comment>
<dbReference type="InterPro" id="IPR031161">
    <property type="entry name" value="Peptidase_M60_dom"/>
</dbReference>
<dbReference type="PANTHER" id="PTHR15730:SF5">
    <property type="entry name" value="SI:CH211-210B2.2-RELATED"/>
    <property type="match status" value="1"/>
</dbReference>
<dbReference type="EMBL" id="ABVL01000039">
    <property type="protein sequence ID" value="EDY16153.1"/>
    <property type="molecule type" value="Genomic_DNA"/>
</dbReference>
<dbReference type="InterPro" id="IPR035423">
    <property type="entry name" value="M60-like_N"/>
</dbReference>
<dbReference type="InterPro" id="IPR029062">
    <property type="entry name" value="Class_I_gatase-like"/>
</dbReference>
<evidence type="ECO:0000313" key="5">
    <source>
        <dbReference type="Proteomes" id="UP000005824"/>
    </source>
</evidence>
<feature type="signal peptide" evidence="2">
    <location>
        <begin position="1"/>
        <end position="23"/>
    </location>
</feature>
<dbReference type="Pfam" id="PF13402">
    <property type="entry name" value="Peptidase_M60"/>
    <property type="match status" value="1"/>
</dbReference>
<organism evidence="4 5">
    <name type="scientific">Chthoniobacter flavus Ellin428</name>
    <dbReference type="NCBI Taxonomy" id="497964"/>
    <lineage>
        <taxon>Bacteria</taxon>
        <taxon>Pseudomonadati</taxon>
        <taxon>Verrucomicrobiota</taxon>
        <taxon>Spartobacteria</taxon>
        <taxon>Chthoniobacterales</taxon>
        <taxon>Chthoniobacteraceae</taxon>
        <taxon>Chthoniobacter</taxon>
    </lineage>
</organism>
<dbReference type="PROSITE" id="PS51723">
    <property type="entry name" value="PEPTIDASE_M60"/>
    <property type="match status" value="1"/>
</dbReference>
<sequence>MLFQMKFAPAVIALCLAPAPLFAVNALAPSTSPVSAPATANFDTDRAALLQGVSELPATGVPGGVCAFGPQAFAVVAGKEGKKAELPVVAAARWEKGRVVALGHNGYLSFFDSGAGTLLVNAARWAAGDATASTKPKIGVVGNASLLAHLKGAGLEAEALDGKNWNTRLPNVRVVCIDAHKIQPDDIEKLARFVRGGGGLVTAATGWGWLYGGKDKTLLATEFAGNKLLVPAGLAFTAGTPEKSTRTGYTTGGDLTLLNASAALNAIVNHSAKKVILSPEQLAQAGATLADALRALPPTDTLLLPRLAALAATPGAADFPRPDHPLLADNAIARLIVTQELEAYRTAKPEQIRANPVADVFPGAVPKNAPRLPNRVVVIDTSVPAWHSTGLYAAPGELIKVQVPAELADKGLAVRIGCHSDSLFHLEKWQRAPEISRRDPIKTPASTAANPFGGLIYIEVPDKLTAAKVNVAISGGVESPRFVLGETKLLEWKMRLRMAPAPWAELETKKVILSVPSEKIRQLDDPEALLKFWDQILDAEADLATIPHERKRPERIVPDVQISAGYMHSGYPIMTPLDKSVEHSLSLVEMKQGSWGHFHELGHNHQVGDWTFDGTVEVTCNLFSLYCMETLCGKPPGQGHDAMKPEAVEKRLRGYLSSTDKFNRWKSDPFLALIMYHQLRVGFGWETYKKVFAEYRDLSKEQRPKTDEEKHDQWLVRFSKAAGKNLGPFFDAWGIPTSTTARESINSLPAWMPADWPKS</sequence>
<evidence type="ECO:0000256" key="1">
    <source>
        <dbReference type="ARBA" id="ARBA00009770"/>
    </source>
</evidence>
<comment type="similarity">
    <text evidence="1">Belongs to the TCAF family.</text>
</comment>
<dbReference type="PANTHER" id="PTHR15730">
    <property type="entry name" value="EXPERIMENTAL AUTOIMMUNE PROSTATITIS ANTIGEN 2-RELATED"/>
    <property type="match status" value="1"/>
</dbReference>
<dbReference type="Gene3D" id="2.60.120.1250">
    <property type="entry name" value="Peptidase M60, enhancin-like domain 1"/>
    <property type="match status" value="1"/>
</dbReference>
<gene>
    <name evidence="4" type="ORF">CfE428DRAFT_6342</name>
</gene>
<dbReference type="eggNOG" id="COG3064">
    <property type="taxonomic scope" value="Bacteria"/>
</dbReference>
<accession>B4DBQ1</accession>
<feature type="chain" id="PRO_5002802722" description="Peptidase M60 domain-containing protein" evidence="2">
    <location>
        <begin position="24"/>
        <end position="759"/>
    </location>
</feature>
<dbReference type="Proteomes" id="UP000005824">
    <property type="component" value="Unassembled WGS sequence"/>
</dbReference>
<evidence type="ECO:0000256" key="2">
    <source>
        <dbReference type="SAM" id="SignalP"/>
    </source>
</evidence>
<name>B4DBQ1_9BACT</name>
<protein>
    <recommendedName>
        <fullName evidence="3">Peptidase M60 domain-containing protein</fullName>
    </recommendedName>
</protein>